<dbReference type="Proteomes" id="UP001500067">
    <property type="component" value="Unassembled WGS sequence"/>
</dbReference>
<feature type="compositionally biased region" description="Polar residues" evidence="1">
    <location>
        <begin position="1"/>
        <end position="13"/>
    </location>
</feature>
<protein>
    <recommendedName>
        <fullName evidence="4">Lipoprotein</fullName>
    </recommendedName>
</protein>
<accession>A0ABP8NLE9</accession>
<sequence>MASCSNGDYQTDPKSPANGAVNPVTPLDGSEFNWSGSEPLSMDINGSKWVADDVYFYLDTSGSNVLIASKVNSSVRLMLYLRDVWAGNVYSMEWQNYGRRAEFSDSTYIGEIFTSDRSNSGGLRISRNDTAVIEGKFYFKGISQNSKVVNIRNGYFKINKW</sequence>
<dbReference type="InterPro" id="IPR046219">
    <property type="entry name" value="DUF6252"/>
</dbReference>
<dbReference type="EMBL" id="BAABFA010000015">
    <property type="protein sequence ID" value="GAA4467366.1"/>
    <property type="molecule type" value="Genomic_DNA"/>
</dbReference>
<evidence type="ECO:0000313" key="2">
    <source>
        <dbReference type="EMBL" id="GAA4467366.1"/>
    </source>
</evidence>
<evidence type="ECO:0000313" key="3">
    <source>
        <dbReference type="Proteomes" id="UP001500067"/>
    </source>
</evidence>
<organism evidence="2 3">
    <name type="scientific">Nemorincola caseinilytica</name>
    <dbReference type="NCBI Taxonomy" id="2054315"/>
    <lineage>
        <taxon>Bacteria</taxon>
        <taxon>Pseudomonadati</taxon>
        <taxon>Bacteroidota</taxon>
        <taxon>Chitinophagia</taxon>
        <taxon>Chitinophagales</taxon>
        <taxon>Chitinophagaceae</taxon>
        <taxon>Nemorincola</taxon>
    </lineage>
</organism>
<keyword evidence="3" id="KW-1185">Reference proteome</keyword>
<proteinExistence type="predicted"/>
<gene>
    <name evidence="2" type="ORF">GCM10023093_23140</name>
</gene>
<evidence type="ECO:0000256" key="1">
    <source>
        <dbReference type="SAM" id="MobiDB-lite"/>
    </source>
</evidence>
<dbReference type="Pfam" id="PF19765">
    <property type="entry name" value="DUF6252"/>
    <property type="match status" value="1"/>
</dbReference>
<evidence type="ECO:0008006" key="4">
    <source>
        <dbReference type="Google" id="ProtNLM"/>
    </source>
</evidence>
<comment type="caution">
    <text evidence="2">The sequence shown here is derived from an EMBL/GenBank/DDBJ whole genome shotgun (WGS) entry which is preliminary data.</text>
</comment>
<name>A0ABP8NLE9_9BACT</name>
<reference evidence="3" key="1">
    <citation type="journal article" date="2019" name="Int. J. Syst. Evol. Microbiol.">
        <title>The Global Catalogue of Microorganisms (GCM) 10K type strain sequencing project: providing services to taxonomists for standard genome sequencing and annotation.</title>
        <authorList>
            <consortium name="The Broad Institute Genomics Platform"/>
            <consortium name="The Broad Institute Genome Sequencing Center for Infectious Disease"/>
            <person name="Wu L."/>
            <person name="Ma J."/>
        </authorList>
    </citation>
    <scope>NUCLEOTIDE SEQUENCE [LARGE SCALE GENOMIC DNA]</scope>
    <source>
        <strain evidence="3">JCM 32105</strain>
    </source>
</reference>
<feature type="region of interest" description="Disordered" evidence="1">
    <location>
        <begin position="1"/>
        <end position="22"/>
    </location>
</feature>